<dbReference type="EMBL" id="JPMI01000080">
    <property type="protein sequence ID" value="KFA92729.1"/>
    <property type="molecule type" value="Genomic_DNA"/>
</dbReference>
<dbReference type="AlphaFoldDB" id="A0A084SW94"/>
<gene>
    <name evidence="1" type="ORF">Q664_14130</name>
</gene>
<protein>
    <submittedName>
        <fullName evidence="1">Uncharacterized protein</fullName>
    </submittedName>
</protein>
<dbReference type="Proteomes" id="UP000028547">
    <property type="component" value="Unassembled WGS sequence"/>
</dbReference>
<evidence type="ECO:0000313" key="2">
    <source>
        <dbReference type="Proteomes" id="UP000028547"/>
    </source>
</evidence>
<proteinExistence type="predicted"/>
<organism evidence="1 2">
    <name type="scientific">Archangium violaceum Cb vi76</name>
    <dbReference type="NCBI Taxonomy" id="1406225"/>
    <lineage>
        <taxon>Bacteria</taxon>
        <taxon>Pseudomonadati</taxon>
        <taxon>Myxococcota</taxon>
        <taxon>Myxococcia</taxon>
        <taxon>Myxococcales</taxon>
        <taxon>Cystobacterineae</taxon>
        <taxon>Archangiaceae</taxon>
        <taxon>Archangium</taxon>
    </lineage>
</organism>
<comment type="caution">
    <text evidence="1">The sequence shown here is derived from an EMBL/GenBank/DDBJ whole genome shotgun (WGS) entry which is preliminary data.</text>
</comment>
<accession>A0A084SW94</accession>
<dbReference type="RefSeq" id="WP_043394481.1">
    <property type="nucleotide sequence ID" value="NZ_JPMI01000080.1"/>
</dbReference>
<evidence type="ECO:0000313" key="1">
    <source>
        <dbReference type="EMBL" id="KFA92729.1"/>
    </source>
</evidence>
<sequence length="447" mass="51027">MKVLSVHDLKPEDSLRLDFDEGAFDSQAAWESELEPFLRTLEAYANGWMPDVVQGKRRRKYTRSSFWKAEEEERNGTGASLGLYRTKWPALDMTLRLPFPPSPPELGVSISVQPLSLFADAKRCLDFVEMVRAWASHYPVTHAAAHSLADLGLADSPLFGRDMQTSIRDGFDKLYELFWLNVFGPKLVEAVGRERMLSTPAWRVEELPNGCVLLVTWPTAADFASDEARLAQARAYCHLRPDLDFATVLRTLRERSATLAPVEPRFHPDVAPLLSRVVDDVAIHERQRKIAELNAFEPPEPEEWRPADAALPPDVADPQRELEHYSYLAELLVALLHTKVPSVFKATPESLTDVDYQFWHESFPRVFEREHIDAHAVPAIGAYLGQILIRHLGGRWIPRQRLEETQVLVGGRVWFPFARAWRYMRSCQSLLDASLTQLYRVAERHRG</sequence>
<reference evidence="1 2" key="1">
    <citation type="submission" date="2014-07" db="EMBL/GenBank/DDBJ databases">
        <title>Draft Genome Sequence of Gephyronic Acid Producer, Cystobacter violaceus Strain Cb vi76.</title>
        <authorList>
            <person name="Stevens D.C."/>
            <person name="Young J."/>
            <person name="Carmichael R."/>
            <person name="Tan J."/>
            <person name="Taylor R.E."/>
        </authorList>
    </citation>
    <scope>NUCLEOTIDE SEQUENCE [LARGE SCALE GENOMIC DNA]</scope>
    <source>
        <strain evidence="1 2">Cb vi76</strain>
    </source>
</reference>
<name>A0A084SW94_9BACT</name>